<sequence>MSFLVLSRLRQISLISHLSLPSRIPGTFRSGRKPFSMFTVVKDLNSHHIRYGYGDPPAFSQMEARLFSSKSEAADIMTALELGYKDQTKNSASFGKNLTRYELASRICEEFPHYSAKDQKFFVLNLAKRFGVDNNNVRLAAKSLTQHMDGETFLKMVEKFKEAAVPVSQEIFKDIGKRPGGVKFLVDLRGFVLDLIDTEKDTENLTALRFLSNSLRDLLGLWFSGGMMNLERVTWNSSCEILEKVSQYEAVHPVRHWTDIKHRVGPYRRCFIFMHSCMPLEPVVVLHSALMEQIGSNVQQILRQNYTGEIEDPDKIRAAVFYSVSSTQKGLRGIDLGMYLIRRAVSELRHEYPDIVEFSTLSPIPTFAAWLLTKMRTVNSNTPVPGLMTKEEWESLSSVAAGQDYMEFLKTTLTSNWYEDEVLRSALRPFLERMCLTYLTQEKRRGFAFDSVANFHLGNGAEIWRLNWLADTSGKGLSQSFGMMVNFRYPADEELIENSNNYIFNKHIKVSPGIQERLDQYNLSPL</sequence>
<dbReference type="InterPro" id="IPR007956">
    <property type="entry name" value="Malonyl_CoA_deC_C"/>
</dbReference>
<reference evidence="3 4" key="1">
    <citation type="journal article" date="2016" name="Nat. Commun.">
        <title>Extremotolerant tardigrade genome and improved radiotolerance of human cultured cells by tardigrade-unique protein.</title>
        <authorList>
            <person name="Hashimoto T."/>
            <person name="Horikawa D.D."/>
            <person name="Saito Y."/>
            <person name="Kuwahara H."/>
            <person name="Kozuka-Hata H."/>
            <person name="Shin-I T."/>
            <person name="Minakuchi Y."/>
            <person name="Ohishi K."/>
            <person name="Motoyama A."/>
            <person name="Aizu T."/>
            <person name="Enomoto A."/>
            <person name="Kondo K."/>
            <person name="Tanaka S."/>
            <person name="Hara Y."/>
            <person name="Koshikawa S."/>
            <person name="Sagara H."/>
            <person name="Miura T."/>
            <person name="Yokobori S."/>
            <person name="Miyagawa K."/>
            <person name="Suzuki Y."/>
            <person name="Kubo T."/>
            <person name="Oyama M."/>
            <person name="Kohara Y."/>
            <person name="Fujiyama A."/>
            <person name="Arakawa K."/>
            <person name="Katayama T."/>
            <person name="Toyoda A."/>
            <person name="Kunieda T."/>
        </authorList>
    </citation>
    <scope>NUCLEOTIDE SEQUENCE [LARGE SCALE GENOMIC DNA]</scope>
    <source>
        <strain evidence="3 4">YOKOZUNA-1</strain>
    </source>
</reference>
<dbReference type="Pfam" id="PF17408">
    <property type="entry name" value="MCD_N"/>
    <property type="match status" value="1"/>
</dbReference>
<dbReference type="GO" id="GO:0006085">
    <property type="term" value="P:acetyl-CoA biosynthetic process"/>
    <property type="evidence" value="ECO:0007669"/>
    <property type="project" value="TreeGrafter"/>
</dbReference>
<dbReference type="PANTHER" id="PTHR28641">
    <property type="match status" value="1"/>
</dbReference>
<dbReference type="InterPro" id="IPR038917">
    <property type="entry name" value="Malonyl_CoA_deC"/>
</dbReference>
<dbReference type="Gene3D" id="1.20.140.90">
    <property type="entry name" value="Malonyl-CoA decarboxylase, oligemerization domain"/>
    <property type="match status" value="1"/>
</dbReference>
<evidence type="ECO:0000313" key="3">
    <source>
        <dbReference type="EMBL" id="GAU92912.1"/>
    </source>
</evidence>
<comment type="caution">
    <text evidence="3">The sequence shown here is derived from an EMBL/GenBank/DDBJ whole genome shotgun (WGS) entry which is preliminary data.</text>
</comment>
<dbReference type="GO" id="GO:0005759">
    <property type="term" value="C:mitochondrial matrix"/>
    <property type="evidence" value="ECO:0007669"/>
    <property type="project" value="TreeGrafter"/>
</dbReference>
<evidence type="ECO:0000259" key="1">
    <source>
        <dbReference type="Pfam" id="PF05292"/>
    </source>
</evidence>
<dbReference type="Proteomes" id="UP000186922">
    <property type="component" value="Unassembled WGS sequence"/>
</dbReference>
<dbReference type="PANTHER" id="PTHR28641:SF1">
    <property type="entry name" value="MALONYL-COA DECARBOXYLASE, MITOCHONDRIAL"/>
    <property type="match status" value="1"/>
</dbReference>
<evidence type="ECO:0000313" key="4">
    <source>
        <dbReference type="Proteomes" id="UP000186922"/>
    </source>
</evidence>
<dbReference type="InterPro" id="IPR038351">
    <property type="entry name" value="MCD_N_sf"/>
</dbReference>
<protein>
    <recommendedName>
        <fullName evidence="5">Malonyl-CoA decarboxylase C-terminal domain-containing protein</fullName>
    </recommendedName>
</protein>
<keyword evidence="4" id="KW-1185">Reference proteome</keyword>
<dbReference type="AlphaFoldDB" id="A0A1D1UZ03"/>
<dbReference type="InterPro" id="IPR042303">
    <property type="entry name" value="Malonyl_CoA_deC_C_sf"/>
</dbReference>
<dbReference type="GO" id="GO:2001294">
    <property type="term" value="P:malonyl-CoA catabolic process"/>
    <property type="evidence" value="ECO:0007669"/>
    <property type="project" value="TreeGrafter"/>
</dbReference>
<dbReference type="GO" id="GO:0050080">
    <property type="term" value="F:malonyl-CoA decarboxylase activity"/>
    <property type="evidence" value="ECO:0007669"/>
    <property type="project" value="InterPro"/>
</dbReference>
<name>A0A1D1UZ03_RAMVA</name>
<feature type="domain" description="Malonyl-CoA decarboxylase N-terminal" evidence="2">
    <location>
        <begin position="130"/>
        <end position="223"/>
    </location>
</feature>
<gene>
    <name evidence="3" type="primary">RvY_04930-1</name>
    <name evidence="3" type="synonym">RvY_04930.1</name>
    <name evidence="3" type="ORF">RvY_04930</name>
</gene>
<dbReference type="Pfam" id="PF05292">
    <property type="entry name" value="MCD"/>
    <property type="match status" value="1"/>
</dbReference>
<dbReference type="EMBL" id="BDGG01000002">
    <property type="protein sequence ID" value="GAU92912.1"/>
    <property type="molecule type" value="Genomic_DNA"/>
</dbReference>
<dbReference type="OrthoDB" id="426718at2759"/>
<dbReference type="Gene3D" id="3.40.630.150">
    <property type="entry name" value="Malonyl-CoA decarboxylase, catalytic domain"/>
    <property type="match status" value="1"/>
</dbReference>
<dbReference type="GO" id="GO:0005782">
    <property type="term" value="C:peroxisomal matrix"/>
    <property type="evidence" value="ECO:0007669"/>
    <property type="project" value="TreeGrafter"/>
</dbReference>
<dbReference type="GO" id="GO:0006633">
    <property type="term" value="P:fatty acid biosynthetic process"/>
    <property type="evidence" value="ECO:0007669"/>
    <property type="project" value="InterPro"/>
</dbReference>
<dbReference type="FunFam" id="3.40.630.150:FF:000001">
    <property type="entry name" value="Malonyl-CoA decarboxylase, mitochondrial"/>
    <property type="match status" value="1"/>
</dbReference>
<feature type="domain" description="Malonyl-CoA decarboxylase C-terminal" evidence="1">
    <location>
        <begin position="226"/>
        <end position="489"/>
    </location>
</feature>
<dbReference type="STRING" id="947166.A0A1D1UZ03"/>
<organism evidence="3 4">
    <name type="scientific">Ramazzottius varieornatus</name>
    <name type="common">Water bear</name>
    <name type="synonym">Tardigrade</name>
    <dbReference type="NCBI Taxonomy" id="947166"/>
    <lineage>
        <taxon>Eukaryota</taxon>
        <taxon>Metazoa</taxon>
        <taxon>Ecdysozoa</taxon>
        <taxon>Tardigrada</taxon>
        <taxon>Eutardigrada</taxon>
        <taxon>Parachela</taxon>
        <taxon>Hypsibioidea</taxon>
        <taxon>Ramazzottiidae</taxon>
        <taxon>Ramazzottius</taxon>
    </lineage>
</organism>
<evidence type="ECO:0008006" key="5">
    <source>
        <dbReference type="Google" id="ProtNLM"/>
    </source>
</evidence>
<evidence type="ECO:0000259" key="2">
    <source>
        <dbReference type="Pfam" id="PF17408"/>
    </source>
</evidence>
<accession>A0A1D1UZ03</accession>
<dbReference type="InterPro" id="IPR035372">
    <property type="entry name" value="MCD_N"/>
</dbReference>
<proteinExistence type="predicted"/>